<dbReference type="Proteomes" id="UP000190395">
    <property type="component" value="Unassembled WGS sequence"/>
</dbReference>
<dbReference type="PANTHER" id="PTHR43575">
    <property type="entry name" value="PROTEIN ABCI7, CHLOROPLASTIC"/>
    <property type="match status" value="1"/>
</dbReference>
<dbReference type="STRING" id="225004.SAMN02745152_00603"/>
<dbReference type="EMBL" id="FUXC01000002">
    <property type="protein sequence ID" value="SJZ55969.1"/>
    <property type="molecule type" value="Genomic_DNA"/>
</dbReference>
<evidence type="ECO:0000313" key="3">
    <source>
        <dbReference type="Proteomes" id="UP000190395"/>
    </source>
</evidence>
<dbReference type="InterPro" id="IPR037284">
    <property type="entry name" value="SUF_FeS_clus_asmbl_SufBD_sf"/>
</dbReference>
<dbReference type="GO" id="GO:0016226">
    <property type="term" value="P:iron-sulfur cluster assembly"/>
    <property type="evidence" value="ECO:0007669"/>
    <property type="project" value="InterPro"/>
</dbReference>
<dbReference type="AlphaFoldDB" id="A0A1T4LMK8"/>
<dbReference type="InterPro" id="IPR055346">
    <property type="entry name" value="Fe-S_cluster_assembly_SufBD"/>
</dbReference>
<keyword evidence="3" id="KW-1185">Reference proteome</keyword>
<dbReference type="GeneID" id="303366871"/>
<name>A0A1T4LMK8_9SPIR</name>
<protein>
    <recommendedName>
        <fullName evidence="1">SUF system FeS cluster assembly SufBD core domain-containing protein</fullName>
    </recommendedName>
</protein>
<dbReference type="InterPro" id="IPR000825">
    <property type="entry name" value="SUF_FeS_clus_asmbl_SufBD_core"/>
</dbReference>
<gene>
    <name evidence="2" type="ORF">SAMN02745152_00603</name>
</gene>
<proteinExistence type="predicted"/>
<organism evidence="2 3">
    <name type="scientific">Treponema berlinense</name>
    <dbReference type="NCBI Taxonomy" id="225004"/>
    <lineage>
        <taxon>Bacteria</taxon>
        <taxon>Pseudomonadati</taxon>
        <taxon>Spirochaetota</taxon>
        <taxon>Spirochaetia</taxon>
        <taxon>Spirochaetales</taxon>
        <taxon>Treponemataceae</taxon>
        <taxon>Treponema</taxon>
    </lineage>
</organism>
<evidence type="ECO:0000259" key="1">
    <source>
        <dbReference type="Pfam" id="PF01458"/>
    </source>
</evidence>
<dbReference type="OrthoDB" id="9768262at2"/>
<dbReference type="Pfam" id="PF01458">
    <property type="entry name" value="SUFBD_core"/>
    <property type="match status" value="1"/>
</dbReference>
<reference evidence="2 3" key="1">
    <citation type="submission" date="2017-02" db="EMBL/GenBank/DDBJ databases">
        <authorList>
            <person name="Peterson S.W."/>
        </authorList>
    </citation>
    <scope>NUCLEOTIDE SEQUENCE [LARGE SCALE GENOMIC DNA]</scope>
    <source>
        <strain evidence="2 3">ATCC BAA-909</strain>
    </source>
</reference>
<accession>A0A1T4LMK8</accession>
<dbReference type="RefSeq" id="WP_078930349.1">
    <property type="nucleotide sequence ID" value="NZ_CAMCOW010000038.1"/>
</dbReference>
<evidence type="ECO:0000313" key="2">
    <source>
        <dbReference type="EMBL" id="SJZ55969.1"/>
    </source>
</evidence>
<dbReference type="PANTHER" id="PTHR43575:SF1">
    <property type="entry name" value="PROTEIN ABCI7, CHLOROPLASTIC"/>
    <property type="match status" value="1"/>
</dbReference>
<dbReference type="SUPFAM" id="SSF101960">
    <property type="entry name" value="Stabilizer of iron transporter SufD"/>
    <property type="match status" value="1"/>
</dbReference>
<sequence length="366" mass="40499">MTKKLSYHNVNKTPYLTWNWLKMNRGILETEIDTSVVPCAKIRGATEGLILYKDDGSGCAEIAELEEKLPFMAQSSSTDTTDIINSLNSVKFALTAQKKCTEPVILDFELKDGQTYSGRQIVIAEENSEITVIMNYTSLPFDGGFCAIQTKLWAKPYSKIHLVKVQLLGQKYTHLDDTQFFAEDNASIKVTQIELGSKQVFANVTCALSGYASNFTSETAYTAKNEQNFDINYCVSHTGKNTESKMSIKGTLLDNAKKLYRGTIDFKRGCEGSKGNEYEETLLTSPTAVNRSIPMILCGEENVEGAHGGNLGNLGNEELFYFQSRGIDEKAAKSIMTRAKIIEAASQIPDEKTVGQIKAFIGEEEN</sequence>
<feature type="domain" description="SUF system FeS cluster assembly SufBD core" evidence="1">
    <location>
        <begin position="114"/>
        <end position="339"/>
    </location>
</feature>